<organism evidence="2 3">
    <name type="scientific">Paractinoplanes ferrugineus</name>
    <dbReference type="NCBI Taxonomy" id="113564"/>
    <lineage>
        <taxon>Bacteria</taxon>
        <taxon>Bacillati</taxon>
        <taxon>Actinomycetota</taxon>
        <taxon>Actinomycetes</taxon>
        <taxon>Micromonosporales</taxon>
        <taxon>Micromonosporaceae</taxon>
        <taxon>Paractinoplanes</taxon>
    </lineage>
</organism>
<sequence length="420" mass="43128">MRSGFTQDDSAPGVTRGVVRLLLLLGLAVGTYLLLALLDPAAHADDATDPIVSITAVSGGVEKAVPEPGSSVAKSGSTRAKSSTPTSAEPKSTAPRSSVQRSSVQRSSVQRSSAPKSAVQRTAGSGSTAAKERSPKVQRPVLKAQVARLSAGQVPAKVRQVQVPKVQAPKVQAPKSTRVRTDLPDLKSQLPAPVTSRASTLRAHLPTPPLAKLSTLPPVAQVESSARRLLEIPVLPRTAPATLIQRLPSLPAAELPQLPGLPRTQWPQWAHLSPGQLPSLPQAQWPWRADSAPGQLPAWELTPGRAPAAIEAAALVSPAALLVTAGPAEAYAYPHLPFGSPRSAAAVKVGAGSTPGPGSPRRPADGSTSTGQARDSGGGSAPTMATVSSVWRPEVAAAGSRLATDRLAGGRTVRYAGPPS</sequence>
<protein>
    <submittedName>
        <fullName evidence="2">Uncharacterized protein</fullName>
    </submittedName>
</protein>
<dbReference type="RefSeq" id="WP_203816741.1">
    <property type="nucleotide sequence ID" value="NZ_BAAABP010000007.1"/>
</dbReference>
<comment type="caution">
    <text evidence="2">The sequence shown here is derived from an EMBL/GenBank/DDBJ whole genome shotgun (WGS) entry which is preliminary data.</text>
</comment>
<evidence type="ECO:0000313" key="2">
    <source>
        <dbReference type="EMBL" id="GIE10177.1"/>
    </source>
</evidence>
<keyword evidence="3" id="KW-1185">Reference proteome</keyword>
<dbReference type="Proteomes" id="UP000598174">
    <property type="component" value="Unassembled WGS sequence"/>
</dbReference>
<dbReference type="AlphaFoldDB" id="A0A919IYL0"/>
<feature type="region of interest" description="Disordered" evidence="1">
    <location>
        <begin position="62"/>
        <end position="139"/>
    </location>
</feature>
<feature type="compositionally biased region" description="Polar residues" evidence="1">
    <location>
        <begin position="72"/>
        <end position="90"/>
    </location>
</feature>
<reference evidence="2" key="1">
    <citation type="submission" date="2021-01" db="EMBL/GenBank/DDBJ databases">
        <title>Whole genome shotgun sequence of Actinoplanes ferrugineus NBRC 15555.</title>
        <authorList>
            <person name="Komaki H."/>
            <person name="Tamura T."/>
        </authorList>
    </citation>
    <scope>NUCLEOTIDE SEQUENCE</scope>
    <source>
        <strain evidence="2">NBRC 15555</strain>
    </source>
</reference>
<proteinExistence type="predicted"/>
<evidence type="ECO:0000313" key="3">
    <source>
        <dbReference type="Proteomes" id="UP000598174"/>
    </source>
</evidence>
<evidence type="ECO:0000256" key="1">
    <source>
        <dbReference type="SAM" id="MobiDB-lite"/>
    </source>
</evidence>
<dbReference type="EMBL" id="BOMM01000014">
    <property type="protein sequence ID" value="GIE10177.1"/>
    <property type="molecule type" value="Genomic_DNA"/>
</dbReference>
<feature type="region of interest" description="Disordered" evidence="1">
    <location>
        <begin position="347"/>
        <end position="388"/>
    </location>
</feature>
<feature type="compositionally biased region" description="Low complexity" evidence="1">
    <location>
        <begin position="96"/>
        <end position="113"/>
    </location>
</feature>
<accession>A0A919IYL0</accession>
<name>A0A919IYL0_9ACTN</name>
<feature type="compositionally biased region" description="Polar residues" evidence="1">
    <location>
        <begin position="119"/>
        <end position="128"/>
    </location>
</feature>
<feature type="compositionally biased region" description="Low complexity" evidence="1">
    <location>
        <begin position="350"/>
        <end position="361"/>
    </location>
</feature>
<gene>
    <name evidence="2" type="ORF">Afe05nite_20170</name>
</gene>